<dbReference type="InterPro" id="IPR050500">
    <property type="entry name" value="Phos_Acetyltrans/Butyryltrans"/>
</dbReference>
<dbReference type="Pfam" id="PF01515">
    <property type="entry name" value="PTA_PTB"/>
    <property type="match status" value="1"/>
</dbReference>
<gene>
    <name evidence="5" type="primary">pta</name>
    <name evidence="5" type="ORF">ebA2247</name>
</gene>
<dbReference type="SUPFAM" id="SSF54637">
    <property type="entry name" value="Thioesterase/thiol ester dehydrase-isomerase"/>
    <property type="match status" value="1"/>
</dbReference>
<dbReference type="eggNOG" id="COG2030">
    <property type="taxonomic scope" value="Bacteria"/>
</dbReference>
<dbReference type="PANTHER" id="PTHR43356">
    <property type="entry name" value="PHOSPHATE ACETYLTRANSFERASE"/>
    <property type="match status" value="1"/>
</dbReference>
<dbReference type="InterPro" id="IPR002505">
    <property type="entry name" value="PTA_PTB"/>
</dbReference>
<dbReference type="KEGG" id="eba:ebA2247"/>
<dbReference type="Gene3D" id="3.10.129.10">
    <property type="entry name" value="Hotdog Thioesterase"/>
    <property type="match status" value="1"/>
</dbReference>
<dbReference type="SUPFAM" id="SSF53659">
    <property type="entry name" value="Isocitrate/Isopropylmalate dehydrogenase-like"/>
    <property type="match status" value="1"/>
</dbReference>
<dbReference type="OrthoDB" id="9774179at2"/>
<evidence type="ECO:0000259" key="4">
    <source>
        <dbReference type="Pfam" id="PF01575"/>
    </source>
</evidence>
<dbReference type="STRING" id="76114.ebA2247"/>
<dbReference type="HOGENOM" id="CLU_042890_0_2_4"/>
<reference evidence="5 6" key="1">
    <citation type="journal article" date="2005" name="Arch. Microbiol.">
        <title>The genome sequence of an anaerobic aromatic-degrading denitrifying bacterium, strain EbN1.</title>
        <authorList>
            <person name="Rabus R."/>
            <person name="Kube M."/>
            <person name="Heider J."/>
            <person name="Beck A."/>
            <person name="Heitmann K."/>
            <person name="Widdel F."/>
            <person name="Reinhardt R."/>
        </authorList>
    </citation>
    <scope>NUCLEOTIDE SEQUENCE [LARGE SCALE GENOMIC DNA]</scope>
    <source>
        <strain evidence="5 6">EbN1</strain>
    </source>
</reference>
<proteinExistence type="predicted"/>
<organism evidence="5 6">
    <name type="scientific">Aromatoleum aromaticum (strain DSM 19018 / LMG 30748 / EbN1)</name>
    <name type="common">Azoarcus sp. (strain EbN1)</name>
    <dbReference type="NCBI Taxonomy" id="76114"/>
    <lineage>
        <taxon>Bacteria</taxon>
        <taxon>Pseudomonadati</taxon>
        <taxon>Pseudomonadota</taxon>
        <taxon>Betaproteobacteria</taxon>
        <taxon>Rhodocyclales</taxon>
        <taxon>Rhodocyclaceae</taxon>
        <taxon>Aromatoleum</taxon>
    </lineage>
</organism>
<name>Q5P5P8_AROAE</name>
<keyword evidence="6" id="KW-1185">Reference proteome</keyword>
<dbReference type="PANTHER" id="PTHR43356:SF2">
    <property type="entry name" value="PHOSPHATE ACETYLTRANSFERASE"/>
    <property type="match status" value="1"/>
</dbReference>
<dbReference type="InterPro" id="IPR002539">
    <property type="entry name" value="MaoC-like_dom"/>
</dbReference>
<keyword evidence="2 5" id="KW-0012">Acyltransferase</keyword>
<dbReference type="EMBL" id="CR555306">
    <property type="protein sequence ID" value="CAI07364.1"/>
    <property type="molecule type" value="Genomic_DNA"/>
</dbReference>
<sequence>MMQIATQFIQNRVFDEIQVGDRAELVRTLRPDDIHLFAIMSGDVNPTHVDTEYARSSQFREVVGHSMWGSTLISTVLGTEFPGPGTVYVSQGLNFWRPITIGDTLTITVTCREKFEHNHHIVFDCLALNQEGLKVIDGIAEVQAPTEKVKRPRITLPEVTISDRELRYGHLLSITAGMAPIPIAVAHPCDPESLRGPLQAAAAGLVVPVLVGPEAKIHAVAEQEGLDLKGFRIVNVPHSHAAAETAVALARDGVVEALMKGSLHTDELMSAVLSKVGGLRTARRVSHVFMADVPTYPRPLLITDAAINIEPTLEDKADIIQNAIDLAQVLGLVEPKVAILSAVETVTSKLRSTIDAAALCKMADRGQIRGGLLDGPLAFDNAISLIAAKTKGINSLVAGSADILVVPDLESGNMVAKQLEYLADALMAGVVLGARVPIVLTSRADTAKTRTASCAIVQLMAHKKREARLV</sequence>
<dbReference type="GO" id="GO:0008959">
    <property type="term" value="F:phosphate acetyltransferase activity"/>
    <property type="evidence" value="ECO:0007669"/>
    <property type="project" value="UniProtKB-EC"/>
</dbReference>
<evidence type="ECO:0000259" key="3">
    <source>
        <dbReference type="Pfam" id="PF01515"/>
    </source>
</evidence>
<dbReference type="RefSeq" id="WP_011237084.1">
    <property type="nucleotide sequence ID" value="NC_006513.1"/>
</dbReference>
<accession>Q5P5P8</accession>
<feature type="domain" description="MaoC-like" evidence="4">
    <location>
        <begin position="24"/>
        <end position="118"/>
    </location>
</feature>
<evidence type="ECO:0000256" key="2">
    <source>
        <dbReference type="ARBA" id="ARBA00023315"/>
    </source>
</evidence>
<evidence type="ECO:0000313" key="5">
    <source>
        <dbReference type="EMBL" id="CAI07364.1"/>
    </source>
</evidence>
<dbReference type="Gene3D" id="3.40.718.10">
    <property type="entry name" value="Isopropylmalate Dehydrogenase"/>
    <property type="match status" value="1"/>
</dbReference>
<feature type="domain" description="Phosphate acetyl/butaryl transferase" evidence="3">
    <location>
        <begin position="244"/>
        <end position="456"/>
    </location>
</feature>
<dbReference type="EC" id="2.3.1.8" evidence="5"/>
<dbReference type="CDD" id="cd03449">
    <property type="entry name" value="R_hydratase"/>
    <property type="match status" value="1"/>
</dbReference>
<dbReference type="AlphaFoldDB" id="Q5P5P8"/>
<dbReference type="NCBIfam" id="NF006045">
    <property type="entry name" value="PRK08190.1"/>
    <property type="match status" value="1"/>
</dbReference>
<dbReference type="Pfam" id="PF01575">
    <property type="entry name" value="MaoC_dehydratas"/>
    <property type="match status" value="1"/>
</dbReference>
<protein>
    <submittedName>
        <fullName evidence="5">Phosphate acetyltransferase, gene: PTA OR RPA4567</fullName>
        <ecNumber evidence="5">2.3.1.8</ecNumber>
    </submittedName>
</protein>
<dbReference type="InterPro" id="IPR029069">
    <property type="entry name" value="HotDog_dom_sf"/>
</dbReference>
<evidence type="ECO:0000256" key="1">
    <source>
        <dbReference type="ARBA" id="ARBA00022679"/>
    </source>
</evidence>
<dbReference type="eggNOG" id="COG0280">
    <property type="taxonomic scope" value="Bacteria"/>
</dbReference>
<dbReference type="Proteomes" id="UP000006552">
    <property type="component" value="Chromosome"/>
</dbReference>
<dbReference type="NCBIfam" id="NF008852">
    <property type="entry name" value="PRK11890.1"/>
    <property type="match status" value="1"/>
</dbReference>
<keyword evidence="1 5" id="KW-0808">Transferase</keyword>
<evidence type="ECO:0000313" key="6">
    <source>
        <dbReference type="Proteomes" id="UP000006552"/>
    </source>
</evidence>